<feature type="transmembrane region" description="Helical" evidence="1">
    <location>
        <begin position="66"/>
        <end position="93"/>
    </location>
</feature>
<dbReference type="EMBL" id="WKFB01000111">
    <property type="protein sequence ID" value="KAF6735338.1"/>
    <property type="molecule type" value="Genomic_DNA"/>
</dbReference>
<evidence type="ECO:0000256" key="2">
    <source>
        <dbReference type="SAM" id="SignalP"/>
    </source>
</evidence>
<sequence>MGKLLLAVAVVIASFIAAESLVCNSCSFGLLGFCLNAANETCSNVNSTCSTFRAWRNTNFTTMGKLLLAVAVVIVSFIVGDSIFDITTIVHLYSKK</sequence>
<comment type="caution">
    <text evidence="3">The sequence shown here is derived from an EMBL/GenBank/DDBJ whole genome shotgun (WGS) entry which is preliminary data.</text>
</comment>
<feature type="chain" id="PRO_5032545534" evidence="2">
    <location>
        <begin position="21"/>
        <end position="96"/>
    </location>
</feature>
<protein>
    <submittedName>
        <fullName evidence="3">Uncharacterized protein</fullName>
    </submittedName>
</protein>
<dbReference type="AlphaFoldDB" id="A0A834FJH1"/>
<evidence type="ECO:0000313" key="3">
    <source>
        <dbReference type="EMBL" id="KAF6735338.1"/>
    </source>
</evidence>
<keyword evidence="1" id="KW-0472">Membrane</keyword>
<organism evidence="3 4">
    <name type="scientific">Oryzias melastigma</name>
    <name type="common">Marine medaka</name>
    <dbReference type="NCBI Taxonomy" id="30732"/>
    <lineage>
        <taxon>Eukaryota</taxon>
        <taxon>Metazoa</taxon>
        <taxon>Chordata</taxon>
        <taxon>Craniata</taxon>
        <taxon>Vertebrata</taxon>
        <taxon>Euteleostomi</taxon>
        <taxon>Actinopterygii</taxon>
        <taxon>Neopterygii</taxon>
        <taxon>Teleostei</taxon>
        <taxon>Neoteleostei</taxon>
        <taxon>Acanthomorphata</taxon>
        <taxon>Ovalentaria</taxon>
        <taxon>Atherinomorphae</taxon>
        <taxon>Beloniformes</taxon>
        <taxon>Adrianichthyidae</taxon>
        <taxon>Oryziinae</taxon>
        <taxon>Oryzias</taxon>
    </lineage>
</organism>
<keyword evidence="2" id="KW-0732">Signal</keyword>
<keyword evidence="1" id="KW-0812">Transmembrane</keyword>
<evidence type="ECO:0000313" key="4">
    <source>
        <dbReference type="Proteomes" id="UP000646548"/>
    </source>
</evidence>
<feature type="signal peptide" evidence="2">
    <location>
        <begin position="1"/>
        <end position="20"/>
    </location>
</feature>
<dbReference type="Proteomes" id="UP000646548">
    <property type="component" value="Unassembled WGS sequence"/>
</dbReference>
<name>A0A834FJH1_ORYME</name>
<reference evidence="3" key="1">
    <citation type="journal article" name="BMC Genomics">
        <title>Long-read sequencing and de novo genome assembly of marine medaka (Oryzias melastigma).</title>
        <authorList>
            <person name="Liang P."/>
            <person name="Saqib H.S.A."/>
            <person name="Ni X."/>
            <person name="Shen Y."/>
        </authorList>
    </citation>
    <scope>NUCLEOTIDE SEQUENCE</scope>
    <source>
        <strain evidence="3">Bigg-433</strain>
    </source>
</reference>
<accession>A0A834FJH1</accession>
<gene>
    <name evidence="3" type="ORF">FQA47_014265</name>
</gene>
<keyword evidence="1" id="KW-1133">Transmembrane helix</keyword>
<proteinExistence type="predicted"/>
<evidence type="ECO:0000256" key="1">
    <source>
        <dbReference type="SAM" id="Phobius"/>
    </source>
</evidence>